<dbReference type="InterPro" id="IPR003439">
    <property type="entry name" value="ABC_transporter-like_ATP-bd"/>
</dbReference>
<dbReference type="EMBL" id="CAXLJM020000166">
    <property type="protein sequence ID" value="CAL8148084.1"/>
    <property type="molecule type" value="Genomic_DNA"/>
</dbReference>
<evidence type="ECO:0000313" key="9">
    <source>
        <dbReference type="Proteomes" id="UP001642540"/>
    </source>
</evidence>
<dbReference type="PANTHER" id="PTHR19211:SF15">
    <property type="entry name" value="ATP-BINDING CASSETTE SUB-FAMILY F MEMBER 2"/>
    <property type="match status" value="1"/>
</dbReference>
<accession>A0ABP1S9B0</accession>
<comment type="caution">
    <text evidence="8">The sequence shown here is derived from an EMBL/GenBank/DDBJ whole genome shotgun (WGS) entry which is preliminary data.</text>
</comment>
<dbReference type="InterPro" id="IPR017871">
    <property type="entry name" value="ABC_transporter-like_CS"/>
</dbReference>
<keyword evidence="3" id="KW-0547">Nucleotide-binding</keyword>
<keyword evidence="4" id="KW-0067">ATP-binding</keyword>
<organism evidence="8 9">
    <name type="scientific">Orchesella dallaii</name>
    <dbReference type="NCBI Taxonomy" id="48710"/>
    <lineage>
        <taxon>Eukaryota</taxon>
        <taxon>Metazoa</taxon>
        <taxon>Ecdysozoa</taxon>
        <taxon>Arthropoda</taxon>
        <taxon>Hexapoda</taxon>
        <taxon>Collembola</taxon>
        <taxon>Entomobryomorpha</taxon>
        <taxon>Entomobryoidea</taxon>
        <taxon>Orchesellidae</taxon>
        <taxon>Orchesellinae</taxon>
        <taxon>Orchesella</taxon>
    </lineage>
</organism>
<evidence type="ECO:0000313" key="8">
    <source>
        <dbReference type="EMBL" id="CAL8148084.1"/>
    </source>
</evidence>
<feature type="region of interest" description="Disordered" evidence="6">
    <location>
        <begin position="1"/>
        <end position="56"/>
    </location>
</feature>
<keyword evidence="9" id="KW-1185">Reference proteome</keyword>
<evidence type="ECO:0000259" key="7">
    <source>
        <dbReference type="PROSITE" id="PS50893"/>
    </source>
</evidence>
<gene>
    <name evidence="8" type="ORF">ODALV1_LOCUS31318</name>
</gene>
<evidence type="ECO:0000256" key="5">
    <source>
        <dbReference type="SAM" id="Coils"/>
    </source>
</evidence>
<sequence length="632" mass="71752">MPSDAKKKRDQAKKLAAKQSKTTKGGKPVQNGEENGSEDPKVVTTNGTTESGDNNKEISEEELLCQKLEQEAKLSAEARACTGVLGVHPKSRDIKIDMLSITFYGAELIQDAKLELNCGRRYGLIGQNGSGKSTLLAVCGNREVPIPDHIDIYHLTREIPASDKSALQCVMEVDEERVRLEKLAEELVQYEDDESQERLMDVYDRLDDISADTAEARAAYILHGLGFTAEMQVKKCRDFSGGWRMRIALARALLLKPHLLLLDEPTNHLDLEACVWLEEELKTYKRILVIISHSQDFMNSVCTNVIHLDKRKLKYYGGNYDQFVQTRVELLENQMKQYNWEQDQISHMKNYIARFGHGSAKLARQAQSKEKTLAKMVAGGLTEKVISDKSVSFYFPSCGPIPPPVIMVQNVSFRYSDKTPWIYRNLEFGIDLDTRLALVGKNGAGKSTLLKLLFGELVPTEGMIRKNSHLRFARYHQHLHELLDLDLTPLDYMMKSFPDIKEREEMRKIIGRYGLTGKQQVSPMRQLSDGQRCRVVFAWLARQCPHLLLLDEPTNHLDIETIDALAEAIAEFEGGMVLVSHDFRLISQVAEEIWVCDDAKVTKWEGDILSYKEHLKKRVVKANKTSAKDNIR</sequence>
<dbReference type="SMART" id="SM00382">
    <property type="entry name" value="AAA"/>
    <property type="match status" value="2"/>
</dbReference>
<dbReference type="Proteomes" id="UP001642540">
    <property type="component" value="Unassembled WGS sequence"/>
</dbReference>
<protein>
    <recommendedName>
        <fullName evidence="7">ABC transporter domain-containing protein</fullName>
    </recommendedName>
</protein>
<evidence type="ECO:0000256" key="1">
    <source>
        <dbReference type="ARBA" id="ARBA00011054"/>
    </source>
</evidence>
<dbReference type="InterPro" id="IPR032781">
    <property type="entry name" value="ABC_tran_Xtn"/>
</dbReference>
<dbReference type="Pfam" id="PF12848">
    <property type="entry name" value="ABC_tran_Xtn"/>
    <property type="match status" value="1"/>
</dbReference>
<evidence type="ECO:0000256" key="2">
    <source>
        <dbReference type="ARBA" id="ARBA00022737"/>
    </source>
</evidence>
<dbReference type="PROSITE" id="PS00211">
    <property type="entry name" value="ABC_TRANSPORTER_1"/>
    <property type="match status" value="1"/>
</dbReference>
<dbReference type="CDD" id="cd03221">
    <property type="entry name" value="ABCF_EF-3"/>
    <property type="match status" value="2"/>
</dbReference>
<feature type="compositionally biased region" description="Polar residues" evidence="6">
    <location>
        <begin position="43"/>
        <end position="52"/>
    </location>
</feature>
<reference evidence="8 9" key="1">
    <citation type="submission" date="2024-08" db="EMBL/GenBank/DDBJ databases">
        <authorList>
            <person name="Cucini C."/>
            <person name="Frati F."/>
        </authorList>
    </citation>
    <scope>NUCLEOTIDE SEQUENCE [LARGE SCALE GENOMIC DNA]</scope>
</reference>
<dbReference type="SUPFAM" id="SSF52540">
    <property type="entry name" value="P-loop containing nucleoside triphosphate hydrolases"/>
    <property type="match status" value="2"/>
</dbReference>
<dbReference type="InterPro" id="IPR027417">
    <property type="entry name" value="P-loop_NTPase"/>
</dbReference>
<proteinExistence type="inferred from homology"/>
<evidence type="ECO:0000256" key="4">
    <source>
        <dbReference type="ARBA" id="ARBA00022840"/>
    </source>
</evidence>
<dbReference type="PANTHER" id="PTHR19211">
    <property type="entry name" value="ATP-BINDING TRANSPORT PROTEIN-RELATED"/>
    <property type="match status" value="1"/>
</dbReference>
<feature type="domain" description="ABC transporter" evidence="7">
    <location>
        <begin position="94"/>
        <end position="335"/>
    </location>
</feature>
<feature type="coiled-coil region" evidence="5">
    <location>
        <begin position="173"/>
        <end position="200"/>
    </location>
</feature>
<comment type="similarity">
    <text evidence="1">Belongs to the ABC transporter superfamily. ABCF family. EF3 subfamily.</text>
</comment>
<evidence type="ECO:0000256" key="3">
    <source>
        <dbReference type="ARBA" id="ARBA00022741"/>
    </source>
</evidence>
<keyword evidence="5" id="KW-0175">Coiled coil</keyword>
<dbReference type="PROSITE" id="PS50893">
    <property type="entry name" value="ABC_TRANSPORTER_2"/>
    <property type="match status" value="2"/>
</dbReference>
<dbReference type="Pfam" id="PF00005">
    <property type="entry name" value="ABC_tran"/>
    <property type="match status" value="2"/>
</dbReference>
<keyword evidence="2" id="KW-0677">Repeat</keyword>
<dbReference type="Gene3D" id="3.40.50.300">
    <property type="entry name" value="P-loop containing nucleotide triphosphate hydrolases"/>
    <property type="match status" value="2"/>
</dbReference>
<evidence type="ECO:0000256" key="6">
    <source>
        <dbReference type="SAM" id="MobiDB-lite"/>
    </source>
</evidence>
<feature type="domain" description="ABC transporter" evidence="7">
    <location>
        <begin position="406"/>
        <end position="623"/>
    </location>
</feature>
<dbReference type="InterPro" id="IPR003593">
    <property type="entry name" value="AAA+_ATPase"/>
</dbReference>
<name>A0ABP1S9B0_9HEXA</name>
<dbReference type="InterPro" id="IPR050611">
    <property type="entry name" value="ABCF"/>
</dbReference>